<dbReference type="InterPro" id="IPR051560">
    <property type="entry name" value="MAM_domain-containing"/>
</dbReference>
<dbReference type="PANTHER" id="PTHR23282">
    <property type="entry name" value="APICAL ENDOSOMAL GLYCOPROTEIN PRECURSOR"/>
    <property type="match status" value="1"/>
</dbReference>
<name>A0AAV4H2R5_9GAST</name>
<feature type="compositionally biased region" description="Acidic residues" evidence="1">
    <location>
        <begin position="501"/>
        <end position="527"/>
    </location>
</feature>
<feature type="domain" description="MAM" evidence="2">
    <location>
        <begin position="3"/>
        <end position="170"/>
    </location>
</feature>
<dbReference type="InterPro" id="IPR013320">
    <property type="entry name" value="ConA-like_dom_sf"/>
</dbReference>
<gene>
    <name evidence="3" type="ORF">ElyMa_002604000</name>
</gene>
<comment type="caution">
    <text evidence="3">The sequence shown here is derived from an EMBL/GenBank/DDBJ whole genome shotgun (WGS) entry which is preliminary data.</text>
</comment>
<keyword evidence="4" id="KW-1185">Reference proteome</keyword>
<accession>A0AAV4H2R5</accession>
<dbReference type="InterPro" id="IPR000998">
    <property type="entry name" value="MAM_dom"/>
</dbReference>
<dbReference type="Gene3D" id="2.60.120.200">
    <property type="match status" value="2"/>
</dbReference>
<evidence type="ECO:0000256" key="1">
    <source>
        <dbReference type="SAM" id="MobiDB-lite"/>
    </source>
</evidence>
<reference evidence="3 4" key="1">
    <citation type="journal article" date="2021" name="Elife">
        <title>Chloroplast acquisition without the gene transfer in kleptoplastic sea slugs, Plakobranchus ocellatus.</title>
        <authorList>
            <person name="Maeda T."/>
            <person name="Takahashi S."/>
            <person name="Yoshida T."/>
            <person name="Shimamura S."/>
            <person name="Takaki Y."/>
            <person name="Nagai Y."/>
            <person name="Toyoda A."/>
            <person name="Suzuki Y."/>
            <person name="Arimoto A."/>
            <person name="Ishii H."/>
            <person name="Satoh N."/>
            <person name="Nishiyama T."/>
            <person name="Hasebe M."/>
            <person name="Maruyama T."/>
            <person name="Minagawa J."/>
            <person name="Obokata J."/>
            <person name="Shigenobu S."/>
        </authorList>
    </citation>
    <scope>NUCLEOTIDE SEQUENCE [LARGE SCALE GENOMIC DNA]</scope>
</reference>
<dbReference type="PANTHER" id="PTHR23282:SF101">
    <property type="entry name" value="MAM DOMAIN-CONTAINING PROTEIN"/>
    <property type="match status" value="1"/>
</dbReference>
<feature type="compositionally biased region" description="Basic and acidic residues" evidence="1">
    <location>
        <begin position="490"/>
        <end position="499"/>
    </location>
</feature>
<feature type="domain" description="MAM" evidence="2">
    <location>
        <begin position="328"/>
        <end position="482"/>
    </location>
</feature>
<dbReference type="Pfam" id="PF00629">
    <property type="entry name" value="MAM"/>
    <property type="match status" value="2"/>
</dbReference>
<feature type="region of interest" description="Disordered" evidence="1">
    <location>
        <begin position="489"/>
        <end position="540"/>
    </location>
</feature>
<dbReference type="SUPFAM" id="SSF49899">
    <property type="entry name" value="Concanavalin A-like lectins/glucanases"/>
    <property type="match status" value="2"/>
</dbReference>
<evidence type="ECO:0000313" key="3">
    <source>
        <dbReference type="EMBL" id="GFR91901.1"/>
    </source>
</evidence>
<dbReference type="PROSITE" id="PS50060">
    <property type="entry name" value="MAM_2"/>
    <property type="match status" value="2"/>
</dbReference>
<dbReference type="CDD" id="cd06263">
    <property type="entry name" value="MAM"/>
    <property type="match status" value="2"/>
</dbReference>
<dbReference type="EMBL" id="BMAT01005366">
    <property type="protein sequence ID" value="GFR91901.1"/>
    <property type="molecule type" value="Genomic_DNA"/>
</dbReference>
<proteinExistence type="predicted"/>
<sequence length="658" mass="72221">MVDTCDFETGLCGMKEGSGSNGSWTLSTGSFEKTGGPPGDFTYKTDKGHFLLFNQSNSEKGDVAIQETLSVDVGNDPIKGGQVCLRFYYALYGSDAGSLEVSLVADQNKYNSMLWQALGDHGKEWIPAEAQVNVNGGSQVKIDFKAIAGYGPNGVFGLDDITLRHGKCSSQGSCNFHNFDSCGWRKSDGVGVGSLWRIYASDRSDFGIDFQPRKITQNITSSWISEQFEGYQVQCIHFQFSHLAGDGNLYLTKVPVFYEQDKQLLWKMDLTNGNSFQRKPARVSVDSTDRYEIHLSAEAYSDSYHVQVNNILVTNQPCLAEPAEAVSFDCDFSDGTCFWYQDLLDDNDWVVTEGVNASHTAKVEIKSKGAPFAYLEPAFNKAKAVSKLWSPVIPAGERCLKFSSLKYGADFVYLKLLMKNGYKHIAYIDWRRGDALKEWKETTIDLTSDDNYQLVFEGMCKDGNGCSIAITNIEISSSSCPDTWHSGKYNRNDAGRNGDDGGGDTDDDGGNDIDDNSGNLTDDDNGGDDSGPPLGSISEPGLQERMTLQVQGLRVAEVCGPPRLMYDLSLETTHKGLYKDTADVDSQHRDHTHTGLYQDTAAVCSQPHSIAVDKQHGLLSSSVDRGSLSQTVVGQVVTDCQDSSHIECKKQDSSWQGD</sequence>
<protein>
    <submittedName>
        <fullName evidence="3">MAM and LDL-receptor class A domain-containing protein 1</fullName>
    </submittedName>
</protein>
<evidence type="ECO:0000313" key="4">
    <source>
        <dbReference type="Proteomes" id="UP000762676"/>
    </source>
</evidence>
<dbReference type="GO" id="GO:0016020">
    <property type="term" value="C:membrane"/>
    <property type="evidence" value="ECO:0007669"/>
    <property type="project" value="InterPro"/>
</dbReference>
<dbReference type="AlphaFoldDB" id="A0AAV4H2R5"/>
<organism evidence="3 4">
    <name type="scientific">Elysia marginata</name>
    <dbReference type="NCBI Taxonomy" id="1093978"/>
    <lineage>
        <taxon>Eukaryota</taxon>
        <taxon>Metazoa</taxon>
        <taxon>Spiralia</taxon>
        <taxon>Lophotrochozoa</taxon>
        <taxon>Mollusca</taxon>
        <taxon>Gastropoda</taxon>
        <taxon>Heterobranchia</taxon>
        <taxon>Euthyneura</taxon>
        <taxon>Panpulmonata</taxon>
        <taxon>Sacoglossa</taxon>
        <taxon>Placobranchoidea</taxon>
        <taxon>Plakobranchidae</taxon>
        <taxon>Elysia</taxon>
    </lineage>
</organism>
<dbReference type="Proteomes" id="UP000762676">
    <property type="component" value="Unassembled WGS sequence"/>
</dbReference>
<dbReference type="SMART" id="SM00137">
    <property type="entry name" value="MAM"/>
    <property type="match status" value="2"/>
</dbReference>
<evidence type="ECO:0000259" key="2">
    <source>
        <dbReference type="PROSITE" id="PS50060"/>
    </source>
</evidence>